<dbReference type="InterPro" id="IPR013162">
    <property type="entry name" value="CD80_C2-set"/>
</dbReference>
<feature type="signal peptide" evidence="13">
    <location>
        <begin position="1"/>
        <end position="18"/>
    </location>
</feature>
<protein>
    <submittedName>
        <fullName evidence="15">CD276</fullName>
    </submittedName>
</protein>
<keyword evidence="5 12" id="KW-1133">Transmembrane helix</keyword>
<evidence type="ECO:0000256" key="2">
    <source>
        <dbReference type="ARBA" id="ARBA00022475"/>
    </source>
</evidence>
<dbReference type="InterPro" id="IPR007110">
    <property type="entry name" value="Ig-like_dom"/>
</dbReference>
<evidence type="ECO:0000256" key="11">
    <source>
        <dbReference type="SAM" id="MobiDB-lite"/>
    </source>
</evidence>
<evidence type="ECO:0000256" key="9">
    <source>
        <dbReference type="ARBA" id="ARBA00023180"/>
    </source>
</evidence>
<feature type="chain" id="PRO_5013321944" evidence="13">
    <location>
        <begin position="19"/>
        <end position="301"/>
    </location>
</feature>
<evidence type="ECO:0000313" key="15">
    <source>
        <dbReference type="EMBL" id="ARP51375.1"/>
    </source>
</evidence>
<dbReference type="InterPro" id="IPR013106">
    <property type="entry name" value="Ig_V-set"/>
</dbReference>
<evidence type="ECO:0000256" key="4">
    <source>
        <dbReference type="ARBA" id="ARBA00022729"/>
    </source>
</evidence>
<keyword evidence="2" id="KW-1003">Cell membrane</keyword>
<keyword evidence="9" id="KW-0325">Glycoprotein</keyword>
<keyword evidence="6 12" id="KW-0472">Membrane</keyword>
<dbReference type="SUPFAM" id="SSF48726">
    <property type="entry name" value="Immunoglobulin"/>
    <property type="match status" value="2"/>
</dbReference>
<reference evidence="15" key="1">
    <citation type="submission" date="2016-12" db="EMBL/GenBank/DDBJ databases">
        <title>Study on intestinal mucosal immune system of olive flounder (Paralichthys olivaceus): direct administration of antigen on intestine.</title>
        <authorList>
            <person name="Jeong J.M."/>
            <person name="Park C.I."/>
        </authorList>
    </citation>
    <scope>NUCLEOTIDE SEQUENCE</scope>
</reference>
<dbReference type="GO" id="GO:0042130">
    <property type="term" value="P:negative regulation of T cell proliferation"/>
    <property type="evidence" value="ECO:0007669"/>
    <property type="project" value="TreeGrafter"/>
</dbReference>
<dbReference type="InterPro" id="IPR013783">
    <property type="entry name" value="Ig-like_fold"/>
</dbReference>
<dbReference type="Pfam" id="PF08205">
    <property type="entry name" value="C2-set_2"/>
    <property type="match status" value="1"/>
</dbReference>
<evidence type="ECO:0000256" key="7">
    <source>
        <dbReference type="ARBA" id="ARBA00023157"/>
    </source>
</evidence>
<evidence type="ECO:0000256" key="10">
    <source>
        <dbReference type="ARBA" id="ARBA00023319"/>
    </source>
</evidence>
<accession>A0A1X9PWW2</accession>
<dbReference type="Pfam" id="PF07686">
    <property type="entry name" value="V-set"/>
    <property type="match status" value="1"/>
</dbReference>
<dbReference type="AlphaFoldDB" id="A0A1X9PWW2"/>
<dbReference type="GO" id="GO:0071222">
    <property type="term" value="P:cellular response to lipopolysaccharide"/>
    <property type="evidence" value="ECO:0007669"/>
    <property type="project" value="TreeGrafter"/>
</dbReference>
<dbReference type="SMART" id="SM00409">
    <property type="entry name" value="IG"/>
    <property type="match status" value="2"/>
</dbReference>
<dbReference type="GO" id="GO:0031295">
    <property type="term" value="P:T cell costimulation"/>
    <property type="evidence" value="ECO:0007669"/>
    <property type="project" value="TreeGrafter"/>
</dbReference>
<dbReference type="GO" id="GO:0007166">
    <property type="term" value="P:cell surface receptor signaling pathway"/>
    <property type="evidence" value="ECO:0007669"/>
    <property type="project" value="TreeGrafter"/>
</dbReference>
<evidence type="ECO:0000256" key="3">
    <source>
        <dbReference type="ARBA" id="ARBA00022692"/>
    </source>
</evidence>
<evidence type="ECO:0000256" key="6">
    <source>
        <dbReference type="ARBA" id="ARBA00023136"/>
    </source>
</evidence>
<proteinExistence type="evidence at transcript level"/>
<sequence>MAPIGILFFIFTVICVGAKEVLFTVQCKTESVGQYGQQSLLECWVQAANGATDAGIRAISWTKEGLEGPLVFFNKGKMNKTPGYQLAEPPLNKKHTNVSLLIANTTMANAGAYKCMVITNSGDAVGDINLKVTAKYSKPTIRSDPKEITVKRDGVLTCESHGGYPKGEIRWIVEHDTEWTKGSKMEEKLDKRGLFHLSSKLPLLRGSIFSKYTCAVYSASGSREAEAIFVVEDIPSLGTQGREKEFDAASKIIAPVVVIGSLIVGLLVALLFLRRRRQSGHLRSDPGEEEGLDAIDNSFQM</sequence>
<dbReference type="GO" id="GO:0042102">
    <property type="term" value="P:positive regulation of T cell proliferation"/>
    <property type="evidence" value="ECO:0007669"/>
    <property type="project" value="TreeGrafter"/>
</dbReference>
<organism evidence="15">
    <name type="scientific">Paralichthys olivaceus</name>
    <name type="common">Bastard halibut</name>
    <name type="synonym">Hippoglossus olivaceus</name>
    <dbReference type="NCBI Taxonomy" id="8255"/>
    <lineage>
        <taxon>Eukaryota</taxon>
        <taxon>Metazoa</taxon>
        <taxon>Chordata</taxon>
        <taxon>Craniata</taxon>
        <taxon>Vertebrata</taxon>
        <taxon>Euteleostomi</taxon>
        <taxon>Actinopterygii</taxon>
        <taxon>Neopterygii</taxon>
        <taxon>Teleostei</taxon>
        <taxon>Neoteleostei</taxon>
        <taxon>Acanthomorphata</taxon>
        <taxon>Carangaria</taxon>
        <taxon>Pleuronectiformes</taxon>
        <taxon>Pleuronectoidei</taxon>
        <taxon>Paralichthyidae</taxon>
        <taxon>Paralichthys</taxon>
    </lineage>
</organism>
<dbReference type="Gene3D" id="2.60.40.10">
    <property type="entry name" value="Immunoglobulins"/>
    <property type="match status" value="2"/>
</dbReference>
<evidence type="ECO:0000256" key="5">
    <source>
        <dbReference type="ARBA" id="ARBA00022989"/>
    </source>
</evidence>
<dbReference type="InterPro" id="IPR003599">
    <property type="entry name" value="Ig_sub"/>
</dbReference>
<dbReference type="GO" id="GO:0006955">
    <property type="term" value="P:immune response"/>
    <property type="evidence" value="ECO:0007669"/>
    <property type="project" value="TreeGrafter"/>
</dbReference>
<comment type="subcellular location">
    <subcellularLocation>
        <location evidence="1">Cell membrane</location>
        <topology evidence="1">Single-pass type I membrane protein</topology>
    </subcellularLocation>
</comment>
<feature type="region of interest" description="Disordered" evidence="11">
    <location>
        <begin position="281"/>
        <end position="301"/>
    </location>
</feature>
<evidence type="ECO:0000256" key="1">
    <source>
        <dbReference type="ARBA" id="ARBA00004251"/>
    </source>
</evidence>
<feature type="domain" description="Ig-like" evidence="14">
    <location>
        <begin position="36"/>
        <end position="133"/>
    </location>
</feature>
<evidence type="ECO:0000256" key="13">
    <source>
        <dbReference type="SAM" id="SignalP"/>
    </source>
</evidence>
<keyword evidence="10" id="KW-0393">Immunoglobulin domain</keyword>
<dbReference type="PROSITE" id="PS50835">
    <property type="entry name" value="IG_LIKE"/>
    <property type="match status" value="2"/>
</dbReference>
<dbReference type="EMBL" id="KY354514">
    <property type="protein sequence ID" value="ARP51375.1"/>
    <property type="molecule type" value="mRNA"/>
</dbReference>
<evidence type="ECO:0000259" key="14">
    <source>
        <dbReference type="PROSITE" id="PS50835"/>
    </source>
</evidence>
<dbReference type="GO" id="GO:0009897">
    <property type="term" value="C:external side of plasma membrane"/>
    <property type="evidence" value="ECO:0007669"/>
    <property type="project" value="TreeGrafter"/>
</dbReference>
<dbReference type="InterPro" id="IPR051713">
    <property type="entry name" value="T-cell_Activation_Regulation"/>
</dbReference>
<evidence type="ECO:0000256" key="12">
    <source>
        <dbReference type="SAM" id="Phobius"/>
    </source>
</evidence>
<name>A0A1X9PWW2_PAROL</name>
<evidence type="ECO:0000256" key="8">
    <source>
        <dbReference type="ARBA" id="ARBA00023170"/>
    </source>
</evidence>
<dbReference type="PANTHER" id="PTHR25466:SF14">
    <property type="entry name" value="BUTYROPHILIN SUBFAMILY 2 MEMBER A2-LIKE-RELATED"/>
    <property type="match status" value="1"/>
</dbReference>
<dbReference type="InterPro" id="IPR036179">
    <property type="entry name" value="Ig-like_dom_sf"/>
</dbReference>
<dbReference type="PANTHER" id="PTHR25466">
    <property type="entry name" value="T-LYMPHOCYTE ACTIVATION ANTIGEN"/>
    <property type="match status" value="1"/>
</dbReference>
<feature type="transmembrane region" description="Helical" evidence="12">
    <location>
        <begin position="252"/>
        <end position="273"/>
    </location>
</feature>
<keyword evidence="7" id="KW-1015">Disulfide bond</keyword>
<keyword evidence="4 13" id="KW-0732">Signal</keyword>
<keyword evidence="8" id="KW-0675">Receptor</keyword>
<keyword evidence="3 12" id="KW-0812">Transmembrane</keyword>
<feature type="domain" description="Ig-like" evidence="14">
    <location>
        <begin position="139"/>
        <end position="230"/>
    </location>
</feature>